<keyword evidence="3 8" id="KW-0863">Zinc-finger</keyword>
<dbReference type="InterPro" id="IPR055186">
    <property type="entry name" value="C2H2-2nd_BIRD-IDD"/>
</dbReference>
<dbReference type="InterPro" id="IPR036236">
    <property type="entry name" value="Znf_C2H2_sf"/>
</dbReference>
<dbReference type="Pfam" id="PF22992">
    <property type="entry name" value="C2CH-4th_BIRD-IDD"/>
    <property type="match status" value="1"/>
</dbReference>
<evidence type="ECO:0000259" key="10">
    <source>
        <dbReference type="PROSITE" id="PS50157"/>
    </source>
</evidence>
<keyword evidence="12" id="KW-1185">Reference proteome</keyword>
<dbReference type="Gene3D" id="3.30.160.60">
    <property type="entry name" value="Classic Zinc Finger"/>
    <property type="match status" value="2"/>
</dbReference>
<evidence type="ECO:0000256" key="5">
    <source>
        <dbReference type="ARBA" id="ARBA00023015"/>
    </source>
</evidence>
<dbReference type="InterPro" id="IPR055187">
    <property type="entry name" value="C2CH-3rd_BIRD-IDD"/>
</dbReference>
<evidence type="ECO:0000256" key="4">
    <source>
        <dbReference type="ARBA" id="ARBA00022833"/>
    </source>
</evidence>
<feature type="domain" description="C2H2-type" evidence="10">
    <location>
        <begin position="92"/>
        <end position="114"/>
    </location>
</feature>
<keyword evidence="6" id="KW-0238">DNA-binding</keyword>
<dbReference type="InterPro" id="IPR055185">
    <property type="entry name" value="C2CH-4th_BIRD-IDD"/>
</dbReference>
<evidence type="ECO:0000256" key="1">
    <source>
        <dbReference type="ARBA" id="ARBA00022723"/>
    </source>
</evidence>
<dbReference type="PANTHER" id="PTHR10593:SF209">
    <property type="entry name" value="ZINC FINGER C2H2-TYPE_INTEGRASE DNA-BINDING DOMAIN-CONTAINING PROTEIN-RELATED"/>
    <property type="match status" value="1"/>
</dbReference>
<dbReference type="Pfam" id="PF00096">
    <property type="entry name" value="zf-C2H2"/>
    <property type="match status" value="1"/>
</dbReference>
<evidence type="ECO:0000313" key="11">
    <source>
        <dbReference type="EMBL" id="KAI7728167.1"/>
    </source>
</evidence>
<dbReference type="FunFam" id="3.30.160.60:FF:000131">
    <property type="entry name" value="protein indeterminate-domain 5, chloroplastic-like"/>
    <property type="match status" value="1"/>
</dbReference>
<keyword evidence="1" id="KW-0479">Metal-binding</keyword>
<dbReference type="InterPro" id="IPR013087">
    <property type="entry name" value="Znf_C2H2_type"/>
</dbReference>
<evidence type="ECO:0000256" key="8">
    <source>
        <dbReference type="PROSITE-ProRule" id="PRU00042"/>
    </source>
</evidence>
<evidence type="ECO:0000256" key="6">
    <source>
        <dbReference type="ARBA" id="ARBA00023125"/>
    </source>
</evidence>
<evidence type="ECO:0000313" key="12">
    <source>
        <dbReference type="Proteomes" id="UP001206925"/>
    </source>
</evidence>
<dbReference type="Pfam" id="PF22996">
    <property type="entry name" value="C2H2-2nd_BIRD-IDD"/>
    <property type="match status" value="1"/>
</dbReference>
<feature type="region of interest" description="Disordered" evidence="9">
    <location>
        <begin position="269"/>
        <end position="289"/>
    </location>
</feature>
<dbReference type="GO" id="GO:0008270">
    <property type="term" value="F:zinc ion binding"/>
    <property type="evidence" value="ECO:0007669"/>
    <property type="project" value="UniProtKB-KW"/>
</dbReference>
<keyword evidence="2" id="KW-0677">Repeat</keyword>
<dbReference type="Pfam" id="PF22995">
    <property type="entry name" value="C2CH-3rd_BIRD-IDD"/>
    <property type="match status" value="1"/>
</dbReference>
<feature type="region of interest" description="Disordered" evidence="9">
    <location>
        <begin position="29"/>
        <end position="74"/>
    </location>
</feature>
<evidence type="ECO:0000256" key="2">
    <source>
        <dbReference type="ARBA" id="ARBA00022737"/>
    </source>
</evidence>
<dbReference type="GO" id="GO:0003700">
    <property type="term" value="F:DNA-binding transcription factor activity"/>
    <property type="evidence" value="ECO:0007669"/>
    <property type="project" value="TreeGrafter"/>
</dbReference>
<gene>
    <name evidence="11" type="ORF">M8C21_013183</name>
</gene>
<evidence type="ECO:0000256" key="9">
    <source>
        <dbReference type="SAM" id="MobiDB-lite"/>
    </source>
</evidence>
<dbReference type="PANTHER" id="PTHR10593">
    <property type="entry name" value="SERINE/THREONINE-PROTEIN KINASE RIO"/>
    <property type="match status" value="1"/>
</dbReference>
<protein>
    <recommendedName>
        <fullName evidence="10">C2H2-type domain-containing protein</fullName>
    </recommendedName>
</protein>
<evidence type="ECO:0000256" key="7">
    <source>
        <dbReference type="ARBA" id="ARBA00023163"/>
    </source>
</evidence>
<dbReference type="SUPFAM" id="SSF57667">
    <property type="entry name" value="beta-beta-alpha zinc fingers"/>
    <property type="match status" value="1"/>
</dbReference>
<dbReference type="EMBL" id="JAMZMK010011261">
    <property type="protein sequence ID" value="KAI7728167.1"/>
    <property type="molecule type" value="Genomic_DNA"/>
</dbReference>
<dbReference type="SMART" id="SM00355">
    <property type="entry name" value="ZnF_C2H2"/>
    <property type="match status" value="3"/>
</dbReference>
<feature type="compositionally biased region" description="Basic and acidic residues" evidence="9">
    <location>
        <begin position="31"/>
        <end position="40"/>
    </location>
</feature>
<dbReference type="FunFam" id="3.30.160.60:FF:000554">
    <property type="entry name" value="protein indeterminate-domain 12-like"/>
    <property type="match status" value="1"/>
</dbReference>
<dbReference type="Proteomes" id="UP001206925">
    <property type="component" value="Unassembled WGS sequence"/>
</dbReference>
<name>A0AAD5BRI3_AMBAR</name>
<proteinExistence type="predicted"/>
<dbReference type="GO" id="GO:0005634">
    <property type="term" value="C:nucleus"/>
    <property type="evidence" value="ECO:0007669"/>
    <property type="project" value="TreeGrafter"/>
</dbReference>
<feature type="region of interest" description="Disordered" evidence="9">
    <location>
        <begin position="320"/>
        <end position="342"/>
    </location>
</feature>
<dbReference type="PROSITE" id="PS50157">
    <property type="entry name" value="ZINC_FINGER_C2H2_2"/>
    <property type="match status" value="1"/>
</dbReference>
<evidence type="ECO:0000256" key="3">
    <source>
        <dbReference type="ARBA" id="ARBA00022771"/>
    </source>
</evidence>
<sequence>MMRQQKQKVMLDDNLNSASNDLHANIVDSCSENKGHENGSNHHPNHQHYFVHPPPSQSQPLIKKKRSLPGNPDPEAEVISLSPNTLMATNRFVCEICNKGFQRDQNLQLHRRGHNLPWKLKQRNKNEVVRKKVYVCPEVNCVHHEPSRALGDLTGIKKHFCRKHGEKKWKCDKCSKSYAVQSDWKAHSKTCGTREYKCDCGTLFSRRDSFITHRAFCDALAEESARAITGLNPTTIIPGQIPTPFNDHLHLLDPVHTSAFFKKEDNHNPFPSWLQTQTQTQSQDEDCSPNNGPTLITYHPAPSAAYMSATALLQKAAQMGTSPLSRGTSVQAPCTTSSSRPHQQQLYIPHVSANSPAAAGNNTCGTSSLPGDSSACAGGPSVPLPIPHHPSSSSSFVNPMNMNMSCMMMMMNQEDHSFADDVSTFEDALGQILDTKKEGDDNDNGNNIHKSTHMMMMNNNNNLHDSKSGNGGNIGVGVMANEGMTRDFLGLKLPPSHIHADIVSMNQTLKLWHAK</sequence>
<comment type="caution">
    <text evidence="11">The sequence shown here is derived from an EMBL/GenBank/DDBJ whole genome shotgun (WGS) entry which is preliminary data.</text>
</comment>
<dbReference type="GO" id="GO:0003677">
    <property type="term" value="F:DNA binding"/>
    <property type="evidence" value="ECO:0007669"/>
    <property type="project" value="UniProtKB-KW"/>
</dbReference>
<keyword evidence="4" id="KW-0862">Zinc</keyword>
<keyword evidence="5" id="KW-0805">Transcription regulation</keyword>
<keyword evidence="7" id="KW-0804">Transcription</keyword>
<dbReference type="InterPro" id="IPR031140">
    <property type="entry name" value="IDD1-16"/>
</dbReference>
<dbReference type="PROSITE" id="PS00028">
    <property type="entry name" value="ZINC_FINGER_C2H2_1"/>
    <property type="match status" value="1"/>
</dbReference>
<organism evidence="11 12">
    <name type="scientific">Ambrosia artemisiifolia</name>
    <name type="common">Common ragweed</name>
    <dbReference type="NCBI Taxonomy" id="4212"/>
    <lineage>
        <taxon>Eukaryota</taxon>
        <taxon>Viridiplantae</taxon>
        <taxon>Streptophyta</taxon>
        <taxon>Embryophyta</taxon>
        <taxon>Tracheophyta</taxon>
        <taxon>Spermatophyta</taxon>
        <taxon>Magnoliopsida</taxon>
        <taxon>eudicotyledons</taxon>
        <taxon>Gunneridae</taxon>
        <taxon>Pentapetalae</taxon>
        <taxon>asterids</taxon>
        <taxon>campanulids</taxon>
        <taxon>Asterales</taxon>
        <taxon>Asteraceae</taxon>
        <taxon>Asteroideae</taxon>
        <taxon>Heliantheae alliance</taxon>
        <taxon>Heliantheae</taxon>
        <taxon>Ambrosia</taxon>
    </lineage>
</organism>
<reference evidence="11" key="1">
    <citation type="submission" date="2022-06" db="EMBL/GenBank/DDBJ databases">
        <title>Uncovering the hologenomic basis of an extraordinary plant invasion.</title>
        <authorList>
            <person name="Bieker V.C."/>
            <person name="Martin M.D."/>
            <person name="Gilbert T."/>
            <person name="Hodgins K."/>
            <person name="Battlay P."/>
            <person name="Petersen B."/>
            <person name="Wilson J."/>
        </authorList>
    </citation>
    <scope>NUCLEOTIDE SEQUENCE</scope>
    <source>
        <strain evidence="11">AA19_3_7</strain>
        <tissue evidence="11">Leaf</tissue>
    </source>
</reference>
<dbReference type="AlphaFoldDB" id="A0AAD5BRI3"/>
<accession>A0AAD5BRI3</accession>